<keyword evidence="3" id="KW-1185">Reference proteome</keyword>
<sequence>MDNISGQDAVQGKASKLDKDKKLSNATPKHIALAIISWLVCFSAAHATGQAKICAQRVAFNSSDYTQEYEYGPIIVPERAVFEWAGHSFAGPEDIRDTLHMASDPESERTWPSIPIAEEKRRHELTQEDTAPRHPLTTIITLKEATLTYSHPCALVPVSLFVTNDWGEEGKTINPDNIIVYQADGVWGNDHILTEEGTPKSFEANVQSGNINAIITRPVTEYFPAYSKEMQSGK</sequence>
<protein>
    <submittedName>
        <fullName evidence="2">Uncharacterized protein</fullName>
    </submittedName>
</protein>
<accession>A0ABN4NNE6</accession>
<gene>
    <name evidence="2" type="ORF">WG31_04680</name>
</gene>
<evidence type="ECO:0000256" key="1">
    <source>
        <dbReference type="SAM" id="MobiDB-lite"/>
    </source>
</evidence>
<feature type="region of interest" description="Disordered" evidence="1">
    <location>
        <begin position="1"/>
        <end position="21"/>
    </location>
</feature>
<dbReference type="Proteomes" id="UP000076595">
    <property type="component" value="Chromosome"/>
</dbReference>
<proteinExistence type="predicted"/>
<reference evidence="2 3" key="1">
    <citation type="submission" date="2015-03" db="EMBL/GenBank/DDBJ databases">
        <title>Genome study of Acetobacter sp. SLV-7.</title>
        <authorList>
            <person name="Cho G.Y."/>
            <person name="Jeon C.O."/>
        </authorList>
    </citation>
    <scope>NUCLEOTIDE SEQUENCE [LARGE SCALE GENOMIC DNA]</scope>
    <source>
        <strain evidence="2 3">SLV-7</strain>
    </source>
</reference>
<dbReference type="EMBL" id="CP011120">
    <property type="protein sequence ID" value="ANA13385.1"/>
    <property type="molecule type" value="Genomic_DNA"/>
</dbReference>
<evidence type="ECO:0000313" key="2">
    <source>
        <dbReference type="EMBL" id="ANA13385.1"/>
    </source>
</evidence>
<name>A0ABN4NNE6_9PROT</name>
<organism evidence="2 3">
    <name type="scientific">Acetobacter oryzifermentans</name>
    <dbReference type="NCBI Taxonomy" id="1633874"/>
    <lineage>
        <taxon>Bacteria</taxon>
        <taxon>Pseudomonadati</taxon>
        <taxon>Pseudomonadota</taxon>
        <taxon>Alphaproteobacteria</taxon>
        <taxon>Acetobacterales</taxon>
        <taxon>Acetobacteraceae</taxon>
        <taxon>Acetobacter</taxon>
    </lineage>
</organism>
<evidence type="ECO:0000313" key="3">
    <source>
        <dbReference type="Proteomes" id="UP000076595"/>
    </source>
</evidence>